<reference evidence="3 4" key="1">
    <citation type="journal article" date="2006" name="Int. J. Syst. Evol. Microbiol.">
        <title>Chryseobacterium piscium sp. nov., isolated from fish of the South Atlantic Ocean off South Africa.</title>
        <authorList>
            <person name="de Beer H."/>
            <person name="Hugo C.J."/>
            <person name="Jooste P.J."/>
            <person name="Vancanneyt M."/>
            <person name="Coenye T."/>
            <person name="Vandamme P."/>
        </authorList>
    </citation>
    <scope>NUCLEOTIDE SEQUENCE [LARGE SCALE GENOMIC DNA]</scope>
    <source>
        <strain evidence="3 4">CCUG 51923</strain>
    </source>
</reference>
<dbReference type="EMBL" id="QNVS01000043">
    <property type="protein sequence ID" value="REC53499.1"/>
    <property type="molecule type" value="Genomic_DNA"/>
</dbReference>
<accession>A0A3D9BJ05</accession>
<dbReference type="PROSITE" id="PS51257">
    <property type="entry name" value="PROKAR_LIPOPROTEIN"/>
    <property type="match status" value="1"/>
</dbReference>
<evidence type="ECO:0000259" key="2">
    <source>
        <dbReference type="Pfam" id="PF13648"/>
    </source>
</evidence>
<keyword evidence="4" id="KW-1185">Reference proteome</keyword>
<organism evidence="3 4">
    <name type="scientific">Chryseobacterium piscium</name>
    <dbReference type="NCBI Taxonomy" id="333702"/>
    <lineage>
        <taxon>Bacteria</taxon>
        <taxon>Pseudomonadati</taxon>
        <taxon>Bacteroidota</taxon>
        <taxon>Flavobacteriia</taxon>
        <taxon>Flavobacteriales</taxon>
        <taxon>Weeksellaceae</taxon>
        <taxon>Chryseobacterium group</taxon>
        <taxon>Chryseobacterium</taxon>
    </lineage>
</organism>
<evidence type="ECO:0000313" key="3">
    <source>
        <dbReference type="EMBL" id="REC53499.1"/>
    </source>
</evidence>
<gene>
    <name evidence="3" type="ORF">DRF62_13320</name>
</gene>
<keyword evidence="1" id="KW-0732">Signal</keyword>
<dbReference type="Proteomes" id="UP000256512">
    <property type="component" value="Unassembled WGS sequence"/>
</dbReference>
<name>A0A3D9BJ05_9FLAO</name>
<evidence type="ECO:0000256" key="1">
    <source>
        <dbReference type="SAM" id="SignalP"/>
    </source>
</evidence>
<dbReference type="InterPro" id="IPR024311">
    <property type="entry name" value="Lipocalin-like"/>
</dbReference>
<feature type="domain" description="Lipocalin-like" evidence="2">
    <location>
        <begin position="38"/>
        <end position="120"/>
    </location>
</feature>
<comment type="caution">
    <text evidence="3">The sequence shown here is derived from an EMBL/GenBank/DDBJ whole genome shotgun (WGS) entry which is preliminary data.</text>
</comment>
<evidence type="ECO:0000313" key="4">
    <source>
        <dbReference type="Proteomes" id="UP000256512"/>
    </source>
</evidence>
<feature type="signal peptide" evidence="1">
    <location>
        <begin position="1"/>
        <end position="18"/>
    </location>
</feature>
<feature type="chain" id="PRO_5017595992" description="Lipocalin-like domain-containing protein" evidence="1">
    <location>
        <begin position="19"/>
        <end position="165"/>
    </location>
</feature>
<protein>
    <recommendedName>
        <fullName evidence="2">Lipocalin-like domain-containing protein</fullName>
    </recommendedName>
</protein>
<dbReference type="AlphaFoldDB" id="A0A3D9BJ05"/>
<proteinExistence type="predicted"/>
<sequence>MKKLLLAGIVGTSLFAVSCSTVNKAKDAQAVRSEFLKMKGDWQIVSINYDKTYKIKPFDEGADAQCFVGSHWRFIPNNYSGSYTLNGGGSCPKFIQAIKVDIKGDVFTFKKIAEGTKAKQNTAGYTLNVVNSSTDQFSLEQNVPFEGNSVKVVYNFERTGMDYTK</sequence>
<dbReference type="RefSeq" id="WP_115950763.1">
    <property type="nucleotide sequence ID" value="NZ_QNVS01000043.1"/>
</dbReference>
<dbReference type="Pfam" id="PF13648">
    <property type="entry name" value="Lipocalin_4"/>
    <property type="match status" value="1"/>
</dbReference>